<dbReference type="EMBL" id="VGLS01000896">
    <property type="protein sequence ID" value="MBM3226403.1"/>
    <property type="molecule type" value="Genomic_DNA"/>
</dbReference>
<evidence type="ECO:0000313" key="1">
    <source>
        <dbReference type="EMBL" id="MBM3226403.1"/>
    </source>
</evidence>
<gene>
    <name evidence="1" type="ORF">FJZ47_21780</name>
</gene>
<name>A0A937W569_UNCTE</name>
<dbReference type="AlphaFoldDB" id="A0A937W569"/>
<protein>
    <submittedName>
        <fullName evidence="1">Uncharacterized protein</fullName>
    </submittedName>
</protein>
<dbReference type="Proteomes" id="UP000712673">
    <property type="component" value="Unassembled WGS sequence"/>
</dbReference>
<proteinExistence type="predicted"/>
<evidence type="ECO:0000313" key="2">
    <source>
        <dbReference type="Proteomes" id="UP000712673"/>
    </source>
</evidence>
<reference evidence="1" key="1">
    <citation type="submission" date="2019-03" db="EMBL/GenBank/DDBJ databases">
        <title>Lake Tanganyika Metagenome-Assembled Genomes (MAGs).</title>
        <authorList>
            <person name="Tran P."/>
        </authorList>
    </citation>
    <scope>NUCLEOTIDE SEQUENCE</scope>
    <source>
        <strain evidence="1">K_DeepCast_65m_m2_066</strain>
    </source>
</reference>
<accession>A0A937W569</accession>
<sequence>MKSAVPAAQQRIAAAVRATAQMLAQHSLAVADPQMQAALGVQSAGMVEVYLYTNTPLTPTMLETLEQHGVRVLRSAAQWGIVYAAISPGQLESIAVLPFIRWIGSPVYSQRRTGSVTQ</sequence>
<comment type="caution">
    <text evidence="1">The sequence shown here is derived from an EMBL/GenBank/DDBJ whole genome shotgun (WGS) entry which is preliminary data.</text>
</comment>
<organism evidence="1 2">
    <name type="scientific">Tectimicrobiota bacterium</name>
    <dbReference type="NCBI Taxonomy" id="2528274"/>
    <lineage>
        <taxon>Bacteria</taxon>
        <taxon>Pseudomonadati</taxon>
        <taxon>Nitrospinota/Tectimicrobiota group</taxon>
        <taxon>Candidatus Tectimicrobiota</taxon>
    </lineage>
</organism>